<organism evidence="1 2">
    <name type="scientific">Pseudomonas peradeniyensis</name>
    <dbReference type="NCBI Taxonomy" id="2745488"/>
    <lineage>
        <taxon>Bacteria</taxon>
        <taxon>Pseudomonadati</taxon>
        <taxon>Pseudomonadota</taxon>
        <taxon>Gammaproteobacteria</taxon>
        <taxon>Pseudomonadales</taxon>
        <taxon>Pseudomonadaceae</taxon>
        <taxon>Pseudomonas</taxon>
    </lineage>
</organism>
<evidence type="ECO:0000313" key="1">
    <source>
        <dbReference type="EMBL" id="MCU7239923.1"/>
    </source>
</evidence>
<reference evidence="1" key="2">
    <citation type="submission" date="2022-09" db="EMBL/GenBank/DDBJ databases">
        <authorList>
            <person name="Cesa-Luna C."/>
            <person name="Girard L."/>
            <person name="Lood C."/>
            <person name="Hofte M."/>
            <person name="De Mot R."/>
        </authorList>
    </citation>
    <scope>NUCLEOTIDE SEQUENCE</scope>
    <source>
        <strain evidence="1">COR51</strain>
    </source>
</reference>
<dbReference type="NCBIfam" id="TIGR03696">
    <property type="entry name" value="Rhs_assc_core"/>
    <property type="match status" value="1"/>
</dbReference>
<dbReference type="SUPFAM" id="SSF56399">
    <property type="entry name" value="ADP-ribosylation"/>
    <property type="match status" value="1"/>
</dbReference>
<accession>A0ABT2VF61</accession>
<reference evidence="1" key="1">
    <citation type="journal article" date="2022" name="Microbiol. Spectr.">
        <title>An Nuclear Magnetic Resonance Fingerprint Matching Approach for the Identification and Structural Re-Evaluation of Pseudomonas Lipopeptides.</title>
        <authorList>
            <person name="De Roo V."/>
            <person name="Verleysen Y."/>
            <person name="Kovacs B."/>
            <person name="De Vleeschouwer M."/>
            <person name="Muangkaew P."/>
            <person name="Girard L."/>
            <person name="Hofte M."/>
            <person name="De Mot R."/>
            <person name="Madder A."/>
            <person name="Geudens N."/>
            <person name="Martins J.C."/>
        </authorList>
    </citation>
    <scope>NUCLEOTIDE SEQUENCE</scope>
    <source>
        <strain evidence="1">COR51</strain>
    </source>
</reference>
<protein>
    <submittedName>
        <fullName evidence="1">RHS repeat-associated core domain-containing protein</fullName>
    </submittedName>
</protein>
<dbReference type="InterPro" id="IPR022385">
    <property type="entry name" value="Rhs_assc_core"/>
</dbReference>
<dbReference type="RefSeq" id="WP_262952245.1">
    <property type="nucleotide sequence ID" value="NZ_JAOSLA010000030.1"/>
</dbReference>
<reference evidence="1" key="3">
    <citation type="journal article" date="2023" name="mSystems">
        <title>Charting the Lipopeptidome of Nonpathogenic Pseudomonas.</title>
        <authorList>
            <person name="Cesa-Luna C."/>
            <person name="Geudens N."/>
            <person name="Girard L."/>
            <person name="De Roo V."/>
            <person name="Maklad H.R."/>
            <person name="Martins J.C."/>
            <person name="Hofte M."/>
            <person name="De Mot R."/>
        </authorList>
    </citation>
    <scope>NUCLEOTIDE SEQUENCE</scope>
    <source>
        <strain evidence="1">COR51</strain>
    </source>
</reference>
<name>A0ABT2VF61_9PSED</name>
<keyword evidence="2" id="KW-1185">Reference proteome</keyword>
<gene>
    <name evidence="1" type="ORF">OC929_17865</name>
</gene>
<dbReference type="Proteomes" id="UP001139994">
    <property type="component" value="Unassembled WGS sequence"/>
</dbReference>
<proteinExistence type="predicted"/>
<sequence>MLSDKRVSALLAVVQQGSILTRVNPCCLPQSFTYSPYGYHPELKITLGFNGERLEPITGHYLLGNGYRAFSPMLMRFNSPDSMSPFADGGLNVYGYCLGDPINGRDPSGHTTVGKILVDNGRKFYQAHHTGKLYLLERVVQLATPSTAKAILKDYSPIAMHGTSNKFVPVLENKVDLKSGIRQAEGPAFYATQDLFKALEYASQHDDPRVVMVFKLRKAIWKSGEHFTQNSLDVLAIREAGLGEIKVQKDLVFPMEFMDEFVRYSRFLGYKRLGHDLISPNPASD</sequence>
<evidence type="ECO:0000313" key="2">
    <source>
        <dbReference type="Proteomes" id="UP001139994"/>
    </source>
</evidence>
<dbReference type="Gene3D" id="2.180.10.10">
    <property type="entry name" value="RHS repeat-associated core"/>
    <property type="match status" value="1"/>
</dbReference>
<comment type="caution">
    <text evidence="1">The sequence shown here is derived from an EMBL/GenBank/DDBJ whole genome shotgun (WGS) entry which is preliminary data.</text>
</comment>
<dbReference type="EMBL" id="JAOSLA010000030">
    <property type="protein sequence ID" value="MCU7239923.1"/>
    <property type="molecule type" value="Genomic_DNA"/>
</dbReference>